<reference evidence="2 3" key="1">
    <citation type="submission" date="2019-09" db="EMBL/GenBank/DDBJ databases">
        <title>Isolation and complete genome sequencing of Methylocystis species.</title>
        <authorList>
            <person name="Rumah B.L."/>
            <person name="Stead C.E."/>
            <person name="Stevens B.C."/>
            <person name="Minton N.P."/>
            <person name="Grosse-Honebrink A."/>
            <person name="Zhang Y."/>
        </authorList>
    </citation>
    <scope>NUCLEOTIDE SEQUENCE [LARGE SCALE GENOMIC DNA]</scope>
    <source>
        <strain evidence="2 3">BRCS2</strain>
    </source>
</reference>
<dbReference type="AlphaFoldDB" id="A0A6B8M7N0"/>
<sequence length="189" mass="19416">MERPLTPEERGKVREVVGVFDNLDQMQSAIDDLLTDGFDQTTISVLAPQTVVREALGDQSLSAEALGANPHTPHGTYIDPEARNEAKAGIIGALFYIGAVGGAGMVLAAGGALGAAIAAALVLGGGGGLVGATLAQLIGSAEATWVKAQMEHGGMLLWARAWDEAKERAAIDVMQRNGGHDVHTHAATA</sequence>
<protein>
    <recommendedName>
        <fullName evidence="4">DUF1269 domain-containing protein</fullName>
    </recommendedName>
</protein>
<name>A0A6B8M7N0_9HYPH</name>
<dbReference type="Proteomes" id="UP000422569">
    <property type="component" value="Chromosome"/>
</dbReference>
<dbReference type="EMBL" id="CP044331">
    <property type="protein sequence ID" value="QGM98526.1"/>
    <property type="molecule type" value="Genomic_DNA"/>
</dbReference>
<dbReference type="KEGG" id="mpar:F7D14_14275"/>
<feature type="transmembrane region" description="Helical" evidence="1">
    <location>
        <begin position="88"/>
        <end position="109"/>
    </location>
</feature>
<organism evidence="2 3">
    <name type="scientific">Methylocystis parvus</name>
    <dbReference type="NCBI Taxonomy" id="134"/>
    <lineage>
        <taxon>Bacteria</taxon>
        <taxon>Pseudomonadati</taxon>
        <taxon>Pseudomonadota</taxon>
        <taxon>Alphaproteobacteria</taxon>
        <taxon>Hyphomicrobiales</taxon>
        <taxon>Methylocystaceae</taxon>
        <taxon>Methylocystis</taxon>
    </lineage>
</organism>
<evidence type="ECO:0008006" key="4">
    <source>
        <dbReference type="Google" id="ProtNLM"/>
    </source>
</evidence>
<accession>A0A6B8M7N0</accession>
<evidence type="ECO:0000313" key="3">
    <source>
        <dbReference type="Proteomes" id="UP000422569"/>
    </source>
</evidence>
<proteinExistence type="predicted"/>
<gene>
    <name evidence="2" type="ORF">F7D14_14275</name>
</gene>
<keyword evidence="1" id="KW-0812">Transmembrane</keyword>
<keyword evidence="3" id="KW-1185">Reference proteome</keyword>
<evidence type="ECO:0000256" key="1">
    <source>
        <dbReference type="SAM" id="Phobius"/>
    </source>
</evidence>
<keyword evidence="1" id="KW-0472">Membrane</keyword>
<dbReference type="RefSeq" id="WP_016918037.1">
    <property type="nucleotide sequence ID" value="NZ_CP044331.1"/>
</dbReference>
<feature type="transmembrane region" description="Helical" evidence="1">
    <location>
        <begin position="115"/>
        <end position="138"/>
    </location>
</feature>
<evidence type="ECO:0000313" key="2">
    <source>
        <dbReference type="EMBL" id="QGM98526.1"/>
    </source>
</evidence>
<keyword evidence="1" id="KW-1133">Transmembrane helix</keyword>